<dbReference type="EMBL" id="MFJV01000001">
    <property type="protein sequence ID" value="OGG24191.1"/>
    <property type="molecule type" value="Genomic_DNA"/>
</dbReference>
<evidence type="ECO:0000313" key="8">
    <source>
        <dbReference type="Proteomes" id="UP000178759"/>
    </source>
</evidence>
<dbReference type="SUPFAM" id="SSF55729">
    <property type="entry name" value="Acyl-CoA N-acyltransferases (Nat)"/>
    <property type="match status" value="2"/>
</dbReference>
<dbReference type="Pfam" id="PF02388">
    <property type="entry name" value="FemAB"/>
    <property type="match status" value="2"/>
</dbReference>
<evidence type="ECO:0000256" key="2">
    <source>
        <dbReference type="ARBA" id="ARBA00022679"/>
    </source>
</evidence>
<dbReference type="GO" id="GO:0016755">
    <property type="term" value="F:aminoacyltransferase activity"/>
    <property type="evidence" value="ECO:0007669"/>
    <property type="project" value="InterPro"/>
</dbReference>
<accession>A0A1F6AHL8</accession>
<evidence type="ECO:0000256" key="5">
    <source>
        <dbReference type="ARBA" id="ARBA00023315"/>
    </source>
</evidence>
<dbReference type="InterPro" id="IPR050644">
    <property type="entry name" value="PG_Glycine_Bridge_Synth"/>
</dbReference>
<gene>
    <name evidence="7" type="ORF">A3A79_03315</name>
</gene>
<organism evidence="7 8">
    <name type="scientific">Candidatus Gottesmanbacteria bacterium RIFCSPLOWO2_01_FULL_43_11b</name>
    <dbReference type="NCBI Taxonomy" id="1798392"/>
    <lineage>
        <taxon>Bacteria</taxon>
        <taxon>Candidatus Gottesmaniibacteriota</taxon>
    </lineage>
</organism>
<keyword evidence="4" id="KW-0573">Peptidoglycan synthesis</keyword>
<dbReference type="PANTHER" id="PTHR36174:SF1">
    <property type="entry name" value="LIPID II:GLYCINE GLYCYLTRANSFERASE"/>
    <property type="match status" value="1"/>
</dbReference>
<dbReference type="STRING" id="1798392.A3A79_03315"/>
<dbReference type="Proteomes" id="UP000178759">
    <property type="component" value="Unassembled WGS sequence"/>
</dbReference>
<comment type="caution">
    <text evidence="7">The sequence shown here is derived from an EMBL/GenBank/DDBJ whole genome shotgun (WGS) entry which is preliminary data.</text>
</comment>
<name>A0A1F6AHL8_9BACT</name>
<evidence type="ECO:0000256" key="3">
    <source>
        <dbReference type="ARBA" id="ARBA00022960"/>
    </source>
</evidence>
<protein>
    <recommendedName>
        <fullName evidence="9">BioF2-like acetyltransferase domain-containing protein</fullName>
    </recommendedName>
</protein>
<evidence type="ECO:0008006" key="9">
    <source>
        <dbReference type="Google" id="ProtNLM"/>
    </source>
</evidence>
<proteinExistence type="inferred from homology"/>
<evidence type="ECO:0000256" key="1">
    <source>
        <dbReference type="ARBA" id="ARBA00009943"/>
    </source>
</evidence>
<keyword evidence="2" id="KW-0808">Transferase</keyword>
<dbReference type="InterPro" id="IPR003447">
    <property type="entry name" value="FEMABX"/>
</dbReference>
<dbReference type="PROSITE" id="PS51191">
    <property type="entry name" value="FEMABX"/>
    <property type="match status" value="1"/>
</dbReference>
<evidence type="ECO:0000313" key="7">
    <source>
        <dbReference type="EMBL" id="OGG24191.1"/>
    </source>
</evidence>
<keyword evidence="5" id="KW-0012">Acyltransferase</keyword>
<dbReference type="InterPro" id="IPR016181">
    <property type="entry name" value="Acyl_CoA_acyltransferase"/>
</dbReference>
<dbReference type="GO" id="GO:0008360">
    <property type="term" value="P:regulation of cell shape"/>
    <property type="evidence" value="ECO:0007669"/>
    <property type="project" value="UniProtKB-KW"/>
</dbReference>
<keyword evidence="6" id="KW-0961">Cell wall biogenesis/degradation</keyword>
<dbReference type="AlphaFoldDB" id="A0A1F6AHL8"/>
<sequence length="293" mass="34289">MPHPLQSSAWEKFRKTMGLDVVRHNGRLLTFHKIPYTPWTIGYFPKGPMPTKVMLKTLEKLAKQKNAIYVQLEPNATGNFNLLPPSHHPLFTKYTFILDLTKSEEDLLKSMHSKTRYNLKVARKHGVVVKEDNAVFEKYLKLTKETTGRQGFYAHNEHYHRTMWKIMHNAGIAHLFTASYKGEILSAWIVFVYGDTIYYPYGASSREHREVMAPTLLLWEIALWAKKRGLKYFDLWGSLGPNPDQNDPWYGFHRFKQGFSPKLVEFVGSYDLVIKPMLYNFYKIADKLRWALL</sequence>
<dbReference type="PANTHER" id="PTHR36174">
    <property type="entry name" value="LIPID II:GLYCINE GLYCYLTRANSFERASE"/>
    <property type="match status" value="1"/>
</dbReference>
<keyword evidence="3" id="KW-0133">Cell shape</keyword>
<evidence type="ECO:0000256" key="4">
    <source>
        <dbReference type="ARBA" id="ARBA00022984"/>
    </source>
</evidence>
<dbReference type="Gene3D" id="3.40.630.30">
    <property type="match status" value="1"/>
</dbReference>
<dbReference type="GO" id="GO:0009252">
    <property type="term" value="P:peptidoglycan biosynthetic process"/>
    <property type="evidence" value="ECO:0007669"/>
    <property type="project" value="UniProtKB-KW"/>
</dbReference>
<reference evidence="7 8" key="1">
    <citation type="journal article" date="2016" name="Nat. Commun.">
        <title>Thousands of microbial genomes shed light on interconnected biogeochemical processes in an aquifer system.</title>
        <authorList>
            <person name="Anantharaman K."/>
            <person name="Brown C.T."/>
            <person name="Hug L.A."/>
            <person name="Sharon I."/>
            <person name="Castelle C.J."/>
            <person name="Probst A.J."/>
            <person name="Thomas B.C."/>
            <person name="Singh A."/>
            <person name="Wilkins M.J."/>
            <person name="Karaoz U."/>
            <person name="Brodie E.L."/>
            <person name="Williams K.H."/>
            <person name="Hubbard S.S."/>
            <person name="Banfield J.F."/>
        </authorList>
    </citation>
    <scope>NUCLEOTIDE SEQUENCE [LARGE SCALE GENOMIC DNA]</scope>
</reference>
<evidence type="ECO:0000256" key="6">
    <source>
        <dbReference type="ARBA" id="ARBA00023316"/>
    </source>
</evidence>
<dbReference type="GO" id="GO:0071555">
    <property type="term" value="P:cell wall organization"/>
    <property type="evidence" value="ECO:0007669"/>
    <property type="project" value="UniProtKB-KW"/>
</dbReference>
<comment type="similarity">
    <text evidence="1">Belongs to the FemABX family.</text>
</comment>